<dbReference type="Pfam" id="PF00440">
    <property type="entry name" value="TetR_N"/>
    <property type="match status" value="1"/>
</dbReference>
<dbReference type="AlphaFoldDB" id="A0A264VZU2"/>
<comment type="caution">
    <text evidence="4">The sequence shown here is derived from an EMBL/GenBank/DDBJ whole genome shotgun (WGS) entry which is preliminary data.</text>
</comment>
<dbReference type="PRINTS" id="PR00455">
    <property type="entry name" value="HTHTETR"/>
</dbReference>
<evidence type="ECO:0000313" key="5">
    <source>
        <dbReference type="Proteomes" id="UP000217065"/>
    </source>
</evidence>
<dbReference type="Gene3D" id="1.10.357.10">
    <property type="entry name" value="Tetracycline Repressor, domain 2"/>
    <property type="match status" value="1"/>
</dbReference>
<dbReference type="PANTHER" id="PTHR43479:SF11">
    <property type="entry name" value="ACREF_ENVCD OPERON REPRESSOR-RELATED"/>
    <property type="match status" value="1"/>
</dbReference>
<evidence type="ECO:0000256" key="1">
    <source>
        <dbReference type="ARBA" id="ARBA00023125"/>
    </source>
</evidence>
<name>A0A264VZU2_9BACL</name>
<evidence type="ECO:0000256" key="2">
    <source>
        <dbReference type="PROSITE-ProRule" id="PRU00335"/>
    </source>
</evidence>
<dbReference type="InterPro" id="IPR001647">
    <property type="entry name" value="HTH_TetR"/>
</dbReference>
<dbReference type="OrthoDB" id="9814200at2"/>
<dbReference type="PROSITE" id="PS50977">
    <property type="entry name" value="HTH_TETR_2"/>
    <property type="match status" value="1"/>
</dbReference>
<dbReference type="GO" id="GO:0003677">
    <property type="term" value="F:DNA binding"/>
    <property type="evidence" value="ECO:0007669"/>
    <property type="project" value="UniProtKB-UniRule"/>
</dbReference>
<dbReference type="SUPFAM" id="SSF46689">
    <property type="entry name" value="Homeodomain-like"/>
    <property type="match status" value="1"/>
</dbReference>
<feature type="domain" description="HTH tetR-type" evidence="3">
    <location>
        <begin position="4"/>
        <end position="64"/>
    </location>
</feature>
<dbReference type="InterPro" id="IPR050624">
    <property type="entry name" value="HTH-type_Tx_Regulator"/>
</dbReference>
<gene>
    <name evidence="4" type="ORF">CF394_14295</name>
</gene>
<keyword evidence="5" id="KW-1185">Reference proteome</keyword>
<dbReference type="PANTHER" id="PTHR43479">
    <property type="entry name" value="ACREF/ENVCD OPERON REPRESSOR-RELATED"/>
    <property type="match status" value="1"/>
</dbReference>
<proteinExistence type="predicted"/>
<reference evidence="4 5" key="1">
    <citation type="submission" date="2017-07" db="EMBL/GenBank/DDBJ databases">
        <title>Tetzosporium hominis gen.nov. sp.nov.</title>
        <authorList>
            <person name="Tetz G."/>
            <person name="Tetz V."/>
        </authorList>
    </citation>
    <scope>NUCLEOTIDE SEQUENCE [LARGE SCALE GENOMIC DNA]</scope>
    <source>
        <strain evidence="4 5">VT-49</strain>
    </source>
</reference>
<protein>
    <recommendedName>
        <fullName evidence="3">HTH tetR-type domain-containing protein</fullName>
    </recommendedName>
</protein>
<evidence type="ECO:0000259" key="3">
    <source>
        <dbReference type="PROSITE" id="PS50977"/>
    </source>
</evidence>
<dbReference type="Proteomes" id="UP000217065">
    <property type="component" value="Unassembled WGS sequence"/>
</dbReference>
<feature type="DNA-binding region" description="H-T-H motif" evidence="2">
    <location>
        <begin position="27"/>
        <end position="46"/>
    </location>
</feature>
<dbReference type="Gene3D" id="1.10.10.60">
    <property type="entry name" value="Homeodomain-like"/>
    <property type="match status" value="1"/>
</dbReference>
<keyword evidence="1 2" id="KW-0238">DNA-binding</keyword>
<evidence type="ECO:0000313" key="4">
    <source>
        <dbReference type="EMBL" id="OZS76856.1"/>
    </source>
</evidence>
<sequence length="184" mass="21837">MTEQELRSRILFAALETFGREGFFEAKMLTIARLAKISKSTLYAMFPSKEELYTDMMKFTFSMYLTTVERHIQNQRTFPETLQAISQEHLQNIWKQRHRSGMYLQLNHKHEEAMNALMDFIEAYIELIGQFFEQHGIENAATKARLYVGMLDSFRNEIFMDPSFNEERLKEIRQQIDQIVITGF</sequence>
<dbReference type="EMBL" id="NOKQ01000342">
    <property type="protein sequence ID" value="OZS76856.1"/>
    <property type="molecule type" value="Genomic_DNA"/>
</dbReference>
<organism evidence="4 5">
    <name type="scientific">Tetzosporium hominis</name>
    <dbReference type="NCBI Taxonomy" id="2020506"/>
    <lineage>
        <taxon>Bacteria</taxon>
        <taxon>Bacillati</taxon>
        <taxon>Bacillota</taxon>
        <taxon>Bacilli</taxon>
        <taxon>Bacillales</taxon>
        <taxon>Caryophanaceae</taxon>
        <taxon>Tetzosporium</taxon>
    </lineage>
</organism>
<accession>A0A264VZU2</accession>
<dbReference type="InterPro" id="IPR009057">
    <property type="entry name" value="Homeodomain-like_sf"/>
</dbReference>
<dbReference type="RefSeq" id="WP_094944506.1">
    <property type="nucleotide sequence ID" value="NZ_NOKQ01000342.1"/>
</dbReference>